<evidence type="ECO:0000313" key="1">
    <source>
        <dbReference type="EMBL" id="CDL26105.1"/>
    </source>
</evidence>
<sequence length="42" mass="5046">MPQGRNSERCFSKYDVSAEQLCRHDAWYKRIEPRWTSPLCLS</sequence>
<comment type="caution">
    <text evidence="1">The sequence shown here is derived from an EMBL/GenBank/DDBJ whole genome shotgun (WGS) entry which is preliminary data.</text>
</comment>
<accession>W1EX67</accession>
<proteinExistence type="predicted"/>
<dbReference type="EMBL" id="CBWN010000052">
    <property type="protein sequence ID" value="CDL26105.1"/>
    <property type="molecule type" value="Genomic_DNA"/>
</dbReference>
<dbReference type="Proteomes" id="UP000019199">
    <property type="component" value="Unassembled WGS sequence"/>
</dbReference>
<protein>
    <submittedName>
        <fullName evidence="1">Uncharacterized protein</fullName>
    </submittedName>
</protein>
<reference evidence="1 2" key="1">
    <citation type="submission" date="2013-10" db="EMBL/GenBank/DDBJ databases">
        <title>Antibiotic resistance diversity of beta-lactamase producers in the General Hospital Vienna.</title>
        <authorList>
            <person name="Barisic I."/>
            <person name="Mitteregger D."/>
            <person name="Hirschl A.M."/>
            <person name="Noehammer C."/>
            <person name="Wiesinger-Mayr H."/>
        </authorList>
    </citation>
    <scope>NUCLEOTIDE SEQUENCE [LARGE SCALE GENOMIC DNA]</scope>
    <source>
        <strain evidence="1 2">ISC7</strain>
    </source>
</reference>
<organism evidence="1 2">
    <name type="scientific">Escherichia coli ISC7</name>
    <dbReference type="NCBI Taxonomy" id="1432555"/>
    <lineage>
        <taxon>Bacteria</taxon>
        <taxon>Pseudomonadati</taxon>
        <taxon>Pseudomonadota</taxon>
        <taxon>Gammaproteobacteria</taxon>
        <taxon>Enterobacterales</taxon>
        <taxon>Enterobacteriaceae</taxon>
        <taxon>Escherichia</taxon>
    </lineage>
</organism>
<evidence type="ECO:0000313" key="2">
    <source>
        <dbReference type="Proteomes" id="UP000019199"/>
    </source>
</evidence>
<name>W1EX67_ECOLX</name>
<dbReference type="AlphaFoldDB" id="W1EX67"/>